<evidence type="ECO:0000313" key="3">
    <source>
        <dbReference type="Proteomes" id="UP001501175"/>
    </source>
</evidence>
<proteinExistence type="predicted"/>
<protein>
    <recommendedName>
        <fullName evidence="1">Methyltransferase FkbM domain-containing protein</fullName>
    </recommendedName>
</protein>
<name>A0ABP8MVQ3_9BACT</name>
<keyword evidence="3" id="KW-1185">Reference proteome</keyword>
<dbReference type="Gene3D" id="3.40.50.150">
    <property type="entry name" value="Vaccinia Virus protein VP39"/>
    <property type="match status" value="1"/>
</dbReference>
<dbReference type="Pfam" id="PF05050">
    <property type="entry name" value="Methyltransf_21"/>
    <property type="match status" value="1"/>
</dbReference>
<comment type="caution">
    <text evidence="2">The sequence shown here is derived from an EMBL/GenBank/DDBJ whole genome shotgun (WGS) entry which is preliminary data.</text>
</comment>
<dbReference type="EMBL" id="BAABHD010000028">
    <property type="protein sequence ID" value="GAA4456197.1"/>
    <property type="molecule type" value="Genomic_DNA"/>
</dbReference>
<dbReference type="NCBIfam" id="TIGR01444">
    <property type="entry name" value="fkbM_fam"/>
    <property type="match status" value="1"/>
</dbReference>
<dbReference type="PANTHER" id="PTHR34203:SF15">
    <property type="entry name" value="SLL1173 PROTEIN"/>
    <property type="match status" value="1"/>
</dbReference>
<organism evidence="2 3">
    <name type="scientific">Nibrella saemangeumensis</name>
    <dbReference type="NCBI Taxonomy" id="1084526"/>
    <lineage>
        <taxon>Bacteria</taxon>
        <taxon>Pseudomonadati</taxon>
        <taxon>Bacteroidota</taxon>
        <taxon>Cytophagia</taxon>
        <taxon>Cytophagales</taxon>
        <taxon>Spirosomataceae</taxon>
        <taxon>Nibrella</taxon>
    </lineage>
</organism>
<dbReference type="InterPro" id="IPR052514">
    <property type="entry name" value="SAM-dependent_MTase"/>
</dbReference>
<feature type="domain" description="Methyltransferase FkbM" evidence="1">
    <location>
        <begin position="45"/>
        <end position="200"/>
    </location>
</feature>
<reference evidence="3" key="1">
    <citation type="journal article" date="2019" name="Int. J. Syst. Evol. Microbiol.">
        <title>The Global Catalogue of Microorganisms (GCM) 10K type strain sequencing project: providing services to taxonomists for standard genome sequencing and annotation.</title>
        <authorList>
            <consortium name="The Broad Institute Genomics Platform"/>
            <consortium name="The Broad Institute Genome Sequencing Center for Infectious Disease"/>
            <person name="Wu L."/>
            <person name="Ma J."/>
        </authorList>
    </citation>
    <scope>NUCLEOTIDE SEQUENCE [LARGE SCALE GENOMIC DNA]</scope>
    <source>
        <strain evidence="3">JCM 17927</strain>
    </source>
</reference>
<dbReference type="SUPFAM" id="SSF53335">
    <property type="entry name" value="S-adenosyl-L-methionine-dependent methyltransferases"/>
    <property type="match status" value="1"/>
</dbReference>
<dbReference type="InterPro" id="IPR029063">
    <property type="entry name" value="SAM-dependent_MTases_sf"/>
</dbReference>
<gene>
    <name evidence="2" type="ORF">GCM10023189_25030</name>
</gene>
<evidence type="ECO:0000259" key="1">
    <source>
        <dbReference type="Pfam" id="PF05050"/>
    </source>
</evidence>
<accession>A0ABP8MVQ3</accession>
<sequence length="250" mass="28269">MNKSLNKETKAKIRATQNLIDSLLMNGKRKRFYKQFIKSGDLCFDIGANEGNRIKPILELGAKIIAIEPQQECVNKIKKRFGDKVTILQVGIGAKNETKTFHISDANTLSTFSEEWIESVQSTGRFEGYSWSSERQIEIITLDSLIKTYGHPHFVKVDVEGYELEVLKGLTEPIPVISFEYAVPEFSHRAVDCLNLLLTLSSNIKCNFSIGESMHWALDRWLKGEEMIELVQSQSFTKTGAGDIYVKATL</sequence>
<dbReference type="PANTHER" id="PTHR34203">
    <property type="entry name" value="METHYLTRANSFERASE, FKBM FAMILY PROTEIN"/>
    <property type="match status" value="1"/>
</dbReference>
<dbReference type="InterPro" id="IPR006342">
    <property type="entry name" value="FkbM_mtfrase"/>
</dbReference>
<evidence type="ECO:0000313" key="2">
    <source>
        <dbReference type="EMBL" id="GAA4456197.1"/>
    </source>
</evidence>
<dbReference type="Proteomes" id="UP001501175">
    <property type="component" value="Unassembled WGS sequence"/>
</dbReference>